<sequence length="538" mass="61197">MNLNNILSRLDSDVLQKILGKEVIGTLKHLGPKYLYSEGLNNILKNTFTLQELLINKNTRDHIIDVLRKDEIFTIIENLSLLIENDLWEGLKNTSFNEALINKLLLFFDLEIYTKEDIEWIQEINANANYPLYSYQRSVLRKVKKTLSSEKNRILLHMPTGSGKTRTTISYVCRYFVENEDTNVIWFANTKELLDQAYNEFLKAWSNLGDREIKAIKYWDKSNIDLSNLKGTFIVAGLDKTYNALMKDIGKMSAFANETSLVIMDEAHQAIAPTYKLLIESMITTNKSSFIGLSATPGRSWNEPEEDKKLSDFFYRQKAKIEIEGYENPVDYLIEKGYLAKTINTTLLHESGIKLSKTDLEDLKKNYVLSDKVLKKISENSLRNIAIITKVQQLIEKHQRIILFAITKKHAIVLNSLLTALAINSKVLTSETNPNERSKIINDFKISRKQNPNPMVLCNYGILTTGFDAPETSCAVIARPTDSLVLYSQMVGRAIRGTLSGGNDEAEIVTVIDENLTGFGAVADAFTNWDDVWNDVNY</sequence>
<dbReference type="PROSITE" id="PS51193">
    <property type="entry name" value="HELICASE_ATP_BIND_2"/>
    <property type="match status" value="1"/>
</dbReference>
<gene>
    <name evidence="7" type="ORF">C7H52_08390</name>
</gene>
<accession>A0A2T1N8Z9</accession>
<dbReference type="GO" id="GO:0005524">
    <property type="term" value="F:ATP binding"/>
    <property type="evidence" value="ECO:0007669"/>
    <property type="project" value="UniProtKB-KW"/>
</dbReference>
<dbReference type="OrthoDB" id="9759819at2"/>
<dbReference type="AlphaFoldDB" id="A0A2T1N8Z9"/>
<dbReference type="GO" id="GO:0016787">
    <property type="term" value="F:hydrolase activity"/>
    <property type="evidence" value="ECO:0007669"/>
    <property type="project" value="UniProtKB-KW"/>
</dbReference>
<evidence type="ECO:0000313" key="7">
    <source>
        <dbReference type="EMBL" id="PSG88312.1"/>
    </source>
</evidence>
<dbReference type="SMART" id="SM00487">
    <property type="entry name" value="DEXDc"/>
    <property type="match status" value="1"/>
</dbReference>
<dbReference type="SUPFAM" id="SSF52540">
    <property type="entry name" value="P-loop containing nucleoside triphosphate hydrolases"/>
    <property type="match status" value="1"/>
</dbReference>
<keyword evidence="8" id="KW-1185">Reference proteome</keyword>
<feature type="domain" description="Helicase ATP-binding" evidence="5">
    <location>
        <begin position="122"/>
        <end position="448"/>
    </location>
</feature>
<dbReference type="InterPro" id="IPR006935">
    <property type="entry name" value="Helicase/UvrB_N"/>
</dbReference>
<dbReference type="InterPro" id="IPR014001">
    <property type="entry name" value="Helicase_ATP-bd"/>
</dbReference>
<evidence type="ECO:0000259" key="4">
    <source>
        <dbReference type="PROSITE" id="PS51192"/>
    </source>
</evidence>
<evidence type="ECO:0000256" key="2">
    <source>
        <dbReference type="ARBA" id="ARBA00022801"/>
    </source>
</evidence>
<dbReference type="PROSITE" id="PS51194">
    <property type="entry name" value="HELICASE_CTER"/>
    <property type="match status" value="1"/>
</dbReference>
<evidence type="ECO:0000259" key="5">
    <source>
        <dbReference type="PROSITE" id="PS51193"/>
    </source>
</evidence>
<organism evidence="7 8">
    <name type="scientific">Aurantibacter aestuarii</name>
    <dbReference type="NCBI Taxonomy" id="1266046"/>
    <lineage>
        <taxon>Bacteria</taxon>
        <taxon>Pseudomonadati</taxon>
        <taxon>Bacteroidota</taxon>
        <taxon>Flavobacteriia</taxon>
        <taxon>Flavobacteriales</taxon>
        <taxon>Flavobacteriaceae</taxon>
        <taxon>Aurantibacter</taxon>
    </lineage>
</organism>
<feature type="domain" description="Helicase ATP-binding" evidence="4">
    <location>
        <begin position="145"/>
        <end position="297"/>
    </location>
</feature>
<comment type="caution">
    <text evidence="7">The sequence shown here is derived from an EMBL/GenBank/DDBJ whole genome shotgun (WGS) entry which is preliminary data.</text>
</comment>
<dbReference type="InterPro" id="IPR050742">
    <property type="entry name" value="Helicase_Restrict-Modif_Enz"/>
</dbReference>
<feature type="domain" description="Helicase C-terminal" evidence="6">
    <location>
        <begin position="390"/>
        <end position="534"/>
    </location>
</feature>
<dbReference type="PROSITE" id="PS51192">
    <property type="entry name" value="HELICASE_ATP_BIND_1"/>
    <property type="match status" value="1"/>
</dbReference>
<proteinExistence type="predicted"/>
<keyword evidence="1" id="KW-0547">Nucleotide-binding</keyword>
<evidence type="ECO:0000259" key="6">
    <source>
        <dbReference type="PROSITE" id="PS51194"/>
    </source>
</evidence>
<keyword evidence="3" id="KW-0067">ATP-binding</keyword>
<evidence type="ECO:0000313" key="8">
    <source>
        <dbReference type="Proteomes" id="UP000238426"/>
    </source>
</evidence>
<keyword evidence="2" id="KW-0378">Hydrolase</keyword>
<dbReference type="Proteomes" id="UP000238426">
    <property type="component" value="Unassembled WGS sequence"/>
</dbReference>
<dbReference type="PANTHER" id="PTHR47396">
    <property type="entry name" value="TYPE I RESTRICTION ENZYME ECOKI R PROTEIN"/>
    <property type="match status" value="1"/>
</dbReference>
<dbReference type="GO" id="GO:0004519">
    <property type="term" value="F:endonuclease activity"/>
    <property type="evidence" value="ECO:0007669"/>
    <property type="project" value="UniProtKB-KW"/>
</dbReference>
<dbReference type="InterPro" id="IPR027417">
    <property type="entry name" value="P-loop_NTPase"/>
</dbReference>
<protein>
    <submittedName>
        <fullName evidence="7">Restriction endonuclease</fullName>
    </submittedName>
</protein>
<dbReference type="Pfam" id="PF00271">
    <property type="entry name" value="Helicase_C"/>
    <property type="match status" value="1"/>
</dbReference>
<dbReference type="InterPro" id="IPR014013">
    <property type="entry name" value="Helic_SF1/SF2_ATP-bd_DinG/Rad3"/>
</dbReference>
<dbReference type="GO" id="GO:0003677">
    <property type="term" value="F:DNA binding"/>
    <property type="evidence" value="ECO:0007669"/>
    <property type="project" value="InterPro"/>
</dbReference>
<evidence type="ECO:0000256" key="1">
    <source>
        <dbReference type="ARBA" id="ARBA00022741"/>
    </source>
</evidence>
<dbReference type="Pfam" id="PF04851">
    <property type="entry name" value="ResIII"/>
    <property type="match status" value="1"/>
</dbReference>
<dbReference type="RefSeq" id="WP_106463451.1">
    <property type="nucleotide sequence ID" value="NZ_PXOQ01000009.1"/>
</dbReference>
<keyword evidence="7" id="KW-0255">Endonuclease</keyword>
<dbReference type="GO" id="GO:0005829">
    <property type="term" value="C:cytosol"/>
    <property type="evidence" value="ECO:0007669"/>
    <property type="project" value="TreeGrafter"/>
</dbReference>
<keyword evidence="7" id="KW-0540">Nuclease</keyword>
<evidence type="ECO:0000256" key="3">
    <source>
        <dbReference type="ARBA" id="ARBA00022840"/>
    </source>
</evidence>
<dbReference type="Gene3D" id="3.40.50.300">
    <property type="entry name" value="P-loop containing nucleotide triphosphate hydrolases"/>
    <property type="match status" value="2"/>
</dbReference>
<dbReference type="SMART" id="SM00490">
    <property type="entry name" value="HELICc"/>
    <property type="match status" value="1"/>
</dbReference>
<reference evidence="7 8" key="1">
    <citation type="submission" date="2018-03" db="EMBL/GenBank/DDBJ databases">
        <title>Mesoflavibacter sp. HG37 and Mesoflavibacter sp. HG96 sp.nov., two marine bacteria isolated from seawater of Western Pacific Ocean.</title>
        <authorList>
            <person name="Cheng H."/>
            <person name="Wu Y.-H."/>
            <person name="Guo L.-L."/>
            <person name="Xu X.-W."/>
        </authorList>
    </citation>
    <scope>NUCLEOTIDE SEQUENCE [LARGE SCALE GENOMIC DNA]</scope>
    <source>
        <strain evidence="7 8">KCTC 32269</strain>
    </source>
</reference>
<dbReference type="PANTHER" id="PTHR47396:SF1">
    <property type="entry name" value="ATP-DEPENDENT HELICASE IRC3-RELATED"/>
    <property type="match status" value="1"/>
</dbReference>
<name>A0A2T1N8Z9_9FLAO</name>
<dbReference type="EMBL" id="PXOQ01000009">
    <property type="protein sequence ID" value="PSG88312.1"/>
    <property type="molecule type" value="Genomic_DNA"/>
</dbReference>
<dbReference type="InterPro" id="IPR001650">
    <property type="entry name" value="Helicase_C-like"/>
</dbReference>